<keyword evidence="3 13" id="KW-0963">Cytoplasm</keyword>
<evidence type="ECO:0000256" key="13">
    <source>
        <dbReference type="HAMAP-Rule" id="MF_00111"/>
    </source>
</evidence>
<keyword evidence="9 13" id="KW-0961">Cell wall biogenesis/degradation</keyword>
<comment type="function">
    <text evidence="13">Cell wall formation. Adds enolpyruvyl to UDP-N-acetylglucosamine.</text>
</comment>
<organism evidence="15 16">
    <name type="scientific">Hazenella coriacea</name>
    <dbReference type="NCBI Taxonomy" id="1179467"/>
    <lineage>
        <taxon>Bacteria</taxon>
        <taxon>Bacillati</taxon>
        <taxon>Bacillota</taxon>
        <taxon>Bacilli</taxon>
        <taxon>Bacillales</taxon>
        <taxon>Thermoactinomycetaceae</taxon>
        <taxon>Hazenella</taxon>
    </lineage>
</organism>
<dbReference type="NCBIfam" id="NF009470">
    <property type="entry name" value="PRK12830.1"/>
    <property type="match status" value="1"/>
</dbReference>
<evidence type="ECO:0000256" key="10">
    <source>
        <dbReference type="ARBA" id="ARBA00023317"/>
    </source>
</evidence>
<feature type="binding site" evidence="13">
    <location>
        <position position="341"/>
    </location>
    <ligand>
        <name>UDP-N-acetyl-alpha-D-glucosamine</name>
        <dbReference type="ChEBI" id="CHEBI:57705"/>
    </ligand>
</feature>
<evidence type="ECO:0000256" key="12">
    <source>
        <dbReference type="ARBA" id="ARBA00047527"/>
    </source>
</evidence>
<dbReference type="CDD" id="cd01555">
    <property type="entry name" value="UdpNAET"/>
    <property type="match status" value="1"/>
</dbReference>
<keyword evidence="5 13" id="KW-0808">Transferase</keyword>
<dbReference type="Gene3D" id="3.65.10.10">
    <property type="entry name" value="Enolpyruvate transferase domain"/>
    <property type="match status" value="2"/>
</dbReference>
<dbReference type="EMBL" id="SMAG01000002">
    <property type="protein sequence ID" value="TCS95567.1"/>
    <property type="molecule type" value="Genomic_DNA"/>
</dbReference>
<comment type="similarity">
    <text evidence="11 13">Belongs to the EPSP synthase family. MurA subfamily.</text>
</comment>
<comment type="catalytic activity">
    <reaction evidence="12 13">
        <text>phosphoenolpyruvate + UDP-N-acetyl-alpha-D-glucosamine = UDP-N-acetyl-3-O-(1-carboxyvinyl)-alpha-D-glucosamine + phosphate</text>
        <dbReference type="Rhea" id="RHEA:18681"/>
        <dbReference type="ChEBI" id="CHEBI:43474"/>
        <dbReference type="ChEBI" id="CHEBI:57705"/>
        <dbReference type="ChEBI" id="CHEBI:58702"/>
        <dbReference type="ChEBI" id="CHEBI:68483"/>
        <dbReference type="EC" id="2.5.1.7"/>
    </reaction>
</comment>
<keyword evidence="6 13" id="KW-0133">Cell shape</keyword>
<evidence type="ECO:0000256" key="9">
    <source>
        <dbReference type="ARBA" id="ARBA00023316"/>
    </source>
</evidence>
<dbReference type="GO" id="GO:0019277">
    <property type="term" value="P:UDP-N-acetylgalactosamine biosynthetic process"/>
    <property type="evidence" value="ECO:0007669"/>
    <property type="project" value="InterPro"/>
</dbReference>
<dbReference type="GO" id="GO:0071555">
    <property type="term" value="P:cell wall organization"/>
    <property type="evidence" value="ECO:0007669"/>
    <property type="project" value="UniProtKB-KW"/>
</dbReference>
<sequence length="431" mass="46484">MLPPDFSKIPQKEGKSLGKLIINGGKPLYGKVPISGARNSALALIPAALLGETPSVIENVPQIKDVETYIDLLSHCGVNGSFSKNECRIDPSSLQSKPIKAPHFSKLRASMYLMGVMLSKFKEVQISPSLGALGWEPLDQHFKGFQSLGVTIDQQADSIHLYAKKLMGTRIYLDVVSVGATINLMLAAVHADGKTIIENAAKEPEVIDVATLLSSMGANIKGAGTDVIRIQGVRKLLGCRHSVIPDRIEAGTWMIAGAATRGTVTIEQIIPKHLEAVSAKLREMGAKVVETDETITVYGNDQYEAVDIKTYPYPGFPTDLQQSFTSLLTQADGTSLVTENVYSSRLTYVHELVKMGALIRAEGRTAIITGVTPLHGTNIQATEIRAGASLVIAGLVANHVTTISGIDFLCRGYENLEMKLSLLGAEIHREW</sequence>
<dbReference type="AlphaFoldDB" id="A0A4V2UVF4"/>
<evidence type="ECO:0000313" key="15">
    <source>
        <dbReference type="EMBL" id="TCS95567.1"/>
    </source>
</evidence>
<dbReference type="NCBIfam" id="TIGR01072">
    <property type="entry name" value="murA"/>
    <property type="match status" value="1"/>
</dbReference>
<keyword evidence="4 13" id="KW-0132">Cell division</keyword>
<comment type="caution">
    <text evidence="13">Lacks conserved residue(s) required for the propagation of feature annotation.</text>
</comment>
<keyword evidence="7 13" id="KW-0573">Peptidoglycan synthesis</keyword>
<dbReference type="SUPFAM" id="SSF55205">
    <property type="entry name" value="EPT/RTPC-like"/>
    <property type="match status" value="1"/>
</dbReference>
<evidence type="ECO:0000256" key="8">
    <source>
        <dbReference type="ARBA" id="ARBA00023306"/>
    </source>
</evidence>
<dbReference type="GO" id="GO:0009252">
    <property type="term" value="P:peptidoglycan biosynthetic process"/>
    <property type="evidence" value="ECO:0007669"/>
    <property type="project" value="UniProtKB-UniRule"/>
</dbReference>
<comment type="pathway">
    <text evidence="2 13">Cell wall biogenesis; peptidoglycan biosynthesis.</text>
</comment>
<evidence type="ECO:0000256" key="4">
    <source>
        <dbReference type="ARBA" id="ARBA00022618"/>
    </source>
</evidence>
<dbReference type="EC" id="2.5.1.7" evidence="13"/>
<dbReference type="InterPro" id="IPR001986">
    <property type="entry name" value="Enolpyruvate_Tfrase_dom"/>
</dbReference>
<dbReference type="PANTHER" id="PTHR43783">
    <property type="entry name" value="UDP-N-ACETYLGLUCOSAMINE 1-CARBOXYVINYLTRANSFERASE"/>
    <property type="match status" value="1"/>
</dbReference>
<name>A0A4V2UVF4_9BACL</name>
<dbReference type="InterPro" id="IPR050068">
    <property type="entry name" value="MurA_subfamily"/>
</dbReference>
<reference evidence="15 16" key="1">
    <citation type="submission" date="2019-03" db="EMBL/GenBank/DDBJ databases">
        <title>Genomic Encyclopedia of Type Strains, Phase IV (KMG-IV): sequencing the most valuable type-strain genomes for metagenomic binning, comparative biology and taxonomic classification.</title>
        <authorList>
            <person name="Goeker M."/>
        </authorList>
    </citation>
    <scope>NUCLEOTIDE SEQUENCE [LARGE SCALE GENOMIC DNA]</scope>
    <source>
        <strain evidence="15 16">DSM 45707</strain>
    </source>
</reference>
<dbReference type="GO" id="GO:0051301">
    <property type="term" value="P:cell division"/>
    <property type="evidence" value="ECO:0007669"/>
    <property type="project" value="UniProtKB-KW"/>
</dbReference>
<evidence type="ECO:0000256" key="5">
    <source>
        <dbReference type="ARBA" id="ARBA00022679"/>
    </source>
</evidence>
<gene>
    <name evidence="13" type="primary">murA</name>
    <name evidence="15" type="ORF">EDD58_102141</name>
</gene>
<dbReference type="PANTHER" id="PTHR43783:SF2">
    <property type="entry name" value="UDP-N-ACETYLGLUCOSAMINE 1-CARBOXYVINYLTRANSFERASE 2"/>
    <property type="match status" value="1"/>
</dbReference>
<feature type="binding site" evidence="13">
    <location>
        <position position="108"/>
    </location>
    <ligand>
        <name>UDP-N-acetyl-alpha-D-glucosamine</name>
        <dbReference type="ChEBI" id="CHEBI:57705"/>
    </ligand>
</feature>
<dbReference type="HAMAP" id="MF_00111">
    <property type="entry name" value="MurA"/>
    <property type="match status" value="1"/>
</dbReference>
<keyword evidence="8 13" id="KW-0131">Cell cycle</keyword>
<dbReference type="GO" id="GO:0008360">
    <property type="term" value="P:regulation of cell shape"/>
    <property type="evidence" value="ECO:0007669"/>
    <property type="project" value="UniProtKB-KW"/>
</dbReference>
<proteinExistence type="inferred from homology"/>
<evidence type="ECO:0000259" key="14">
    <source>
        <dbReference type="Pfam" id="PF00275"/>
    </source>
</evidence>
<dbReference type="GO" id="GO:0008760">
    <property type="term" value="F:UDP-N-acetylglucosamine 1-carboxyvinyltransferase activity"/>
    <property type="evidence" value="ECO:0007669"/>
    <property type="project" value="UniProtKB-UniRule"/>
</dbReference>
<dbReference type="UniPathway" id="UPA00219"/>
<evidence type="ECO:0000313" key="16">
    <source>
        <dbReference type="Proteomes" id="UP000294937"/>
    </source>
</evidence>
<evidence type="ECO:0000256" key="7">
    <source>
        <dbReference type="ARBA" id="ARBA00022984"/>
    </source>
</evidence>
<keyword evidence="10" id="KW-0670">Pyruvate</keyword>
<comment type="caution">
    <text evidence="15">The sequence shown here is derived from an EMBL/GenBank/DDBJ whole genome shotgun (WGS) entry which is preliminary data.</text>
</comment>
<accession>A0A4V2UVF4</accession>
<dbReference type="Proteomes" id="UP000294937">
    <property type="component" value="Unassembled WGS sequence"/>
</dbReference>
<evidence type="ECO:0000256" key="2">
    <source>
        <dbReference type="ARBA" id="ARBA00004752"/>
    </source>
</evidence>
<keyword evidence="16" id="KW-1185">Reference proteome</keyword>
<dbReference type="Pfam" id="PF00275">
    <property type="entry name" value="EPSP_synthase"/>
    <property type="match status" value="1"/>
</dbReference>
<dbReference type="InterPro" id="IPR036968">
    <property type="entry name" value="Enolpyruvate_Tfrase_sf"/>
</dbReference>
<dbReference type="NCBIfam" id="NF006873">
    <property type="entry name" value="PRK09369.1"/>
    <property type="match status" value="1"/>
</dbReference>
<evidence type="ECO:0000256" key="11">
    <source>
        <dbReference type="ARBA" id="ARBA00038367"/>
    </source>
</evidence>
<evidence type="ECO:0000256" key="6">
    <source>
        <dbReference type="ARBA" id="ARBA00022960"/>
    </source>
</evidence>
<dbReference type="InterPro" id="IPR013792">
    <property type="entry name" value="RNA3'P_cycl/enolpyr_Trfase_a/b"/>
</dbReference>
<protein>
    <recommendedName>
        <fullName evidence="13">UDP-N-acetylglucosamine 1-carboxyvinyltransferase</fullName>
        <ecNumber evidence="13">2.5.1.7</ecNumber>
    </recommendedName>
    <alternativeName>
        <fullName evidence="13">Enoylpyruvate transferase</fullName>
    </alternativeName>
    <alternativeName>
        <fullName evidence="13">UDP-N-acetylglucosamine enolpyruvyl transferase</fullName>
        <shortName evidence="13">EPT</shortName>
    </alternativeName>
</protein>
<dbReference type="InterPro" id="IPR005750">
    <property type="entry name" value="UDP_GlcNAc_COvinyl_MurA"/>
</dbReference>
<evidence type="ECO:0000256" key="3">
    <source>
        <dbReference type="ARBA" id="ARBA00022490"/>
    </source>
</evidence>
<feature type="domain" description="Enolpyruvate transferase" evidence="14">
    <location>
        <begin position="23"/>
        <end position="420"/>
    </location>
</feature>
<comment type="subcellular location">
    <subcellularLocation>
        <location evidence="1 13">Cytoplasm</location>
    </subcellularLocation>
</comment>
<feature type="binding site" evidence="13">
    <location>
        <position position="319"/>
    </location>
    <ligand>
        <name>UDP-N-acetyl-alpha-D-glucosamine</name>
        <dbReference type="ChEBI" id="CHEBI:57705"/>
    </ligand>
</feature>
<evidence type="ECO:0000256" key="1">
    <source>
        <dbReference type="ARBA" id="ARBA00004496"/>
    </source>
</evidence>
<dbReference type="GO" id="GO:0005737">
    <property type="term" value="C:cytoplasm"/>
    <property type="evidence" value="ECO:0007669"/>
    <property type="project" value="UniProtKB-SubCell"/>
</dbReference>